<protein>
    <submittedName>
        <fullName evidence="3">Uncharacterized protein</fullName>
    </submittedName>
</protein>
<feature type="compositionally biased region" description="Low complexity" evidence="1">
    <location>
        <begin position="42"/>
        <end position="55"/>
    </location>
</feature>
<name>A0A3Q2KY18_HORSE</name>
<dbReference type="GO" id="GO:0009897">
    <property type="term" value="C:external side of plasma membrane"/>
    <property type="evidence" value="ECO:0000318"/>
    <property type="project" value="GO_Central"/>
</dbReference>
<keyword evidence="4" id="KW-1185">Reference proteome</keyword>
<dbReference type="AlphaFoldDB" id="A0A3Q2KY18"/>
<dbReference type="GO" id="GO:0045121">
    <property type="term" value="C:membrane raft"/>
    <property type="evidence" value="ECO:0000318"/>
    <property type="project" value="GO_Central"/>
</dbReference>
<organism evidence="3 4">
    <name type="scientific">Equus caballus</name>
    <name type="common">Horse</name>
    <dbReference type="NCBI Taxonomy" id="9796"/>
    <lineage>
        <taxon>Eukaryota</taxon>
        <taxon>Metazoa</taxon>
        <taxon>Chordata</taxon>
        <taxon>Craniata</taxon>
        <taxon>Vertebrata</taxon>
        <taxon>Euteleostomi</taxon>
        <taxon>Mammalia</taxon>
        <taxon>Eutheria</taxon>
        <taxon>Laurasiatheria</taxon>
        <taxon>Perissodactyla</taxon>
        <taxon>Equidae</taxon>
        <taxon>Equus</taxon>
    </lineage>
</organism>
<evidence type="ECO:0000256" key="1">
    <source>
        <dbReference type="SAM" id="MobiDB-lite"/>
    </source>
</evidence>
<dbReference type="InParanoid" id="A0A3Q2KY18"/>
<feature type="signal peptide" evidence="2">
    <location>
        <begin position="1"/>
        <end position="26"/>
    </location>
</feature>
<dbReference type="PaxDb" id="9796-ENSECAP00000029517"/>
<keyword evidence="2" id="KW-0732">Signal</keyword>
<evidence type="ECO:0000313" key="3">
    <source>
        <dbReference type="Ensembl" id="ENSECAP00000029517.1"/>
    </source>
</evidence>
<proteinExistence type="predicted"/>
<evidence type="ECO:0000313" key="4">
    <source>
        <dbReference type="Proteomes" id="UP000002281"/>
    </source>
</evidence>
<dbReference type="Pfam" id="PF14984">
    <property type="entry name" value="CD24"/>
    <property type="match status" value="1"/>
</dbReference>
<reference evidence="3 4" key="1">
    <citation type="journal article" date="2009" name="Science">
        <title>Genome sequence, comparative analysis, and population genetics of the domestic horse.</title>
        <authorList>
            <consortium name="Broad Institute Genome Sequencing Platform"/>
            <consortium name="Broad Institute Whole Genome Assembly Team"/>
            <person name="Wade C.M."/>
            <person name="Giulotto E."/>
            <person name="Sigurdsson S."/>
            <person name="Zoli M."/>
            <person name="Gnerre S."/>
            <person name="Imsland F."/>
            <person name="Lear T.L."/>
            <person name="Adelson D.L."/>
            <person name="Bailey E."/>
            <person name="Bellone R.R."/>
            <person name="Bloecker H."/>
            <person name="Distl O."/>
            <person name="Edgar R.C."/>
            <person name="Garber M."/>
            <person name="Leeb T."/>
            <person name="Mauceli E."/>
            <person name="MacLeod J.N."/>
            <person name="Penedo M.C.T."/>
            <person name="Raison J.M."/>
            <person name="Sharpe T."/>
            <person name="Vogel J."/>
            <person name="Andersson L."/>
            <person name="Antczak D.F."/>
            <person name="Biagi T."/>
            <person name="Binns M.M."/>
            <person name="Chowdhary B.P."/>
            <person name="Coleman S.J."/>
            <person name="Della Valle G."/>
            <person name="Fryc S."/>
            <person name="Guerin G."/>
            <person name="Hasegawa T."/>
            <person name="Hill E.W."/>
            <person name="Jurka J."/>
            <person name="Kiialainen A."/>
            <person name="Lindgren G."/>
            <person name="Liu J."/>
            <person name="Magnani E."/>
            <person name="Mickelson J.R."/>
            <person name="Murray J."/>
            <person name="Nergadze S.G."/>
            <person name="Onofrio R."/>
            <person name="Pedroni S."/>
            <person name="Piras M.F."/>
            <person name="Raudsepp T."/>
            <person name="Rocchi M."/>
            <person name="Roeed K.H."/>
            <person name="Ryder O.A."/>
            <person name="Searle S."/>
            <person name="Skow L."/>
            <person name="Swinburne J.E."/>
            <person name="Syvaenen A.C."/>
            <person name="Tozaki T."/>
            <person name="Valberg S.J."/>
            <person name="Vaudin M."/>
            <person name="White J.R."/>
            <person name="Zody M.C."/>
            <person name="Lander E.S."/>
            <person name="Lindblad-Toh K."/>
        </authorList>
    </citation>
    <scope>NUCLEOTIDE SEQUENCE [LARGE SCALE GENOMIC DNA]</scope>
    <source>
        <strain evidence="3 4">Thoroughbred</strain>
    </source>
</reference>
<dbReference type="GO" id="GO:0022407">
    <property type="term" value="P:regulation of cell-cell adhesion"/>
    <property type="evidence" value="ECO:0000318"/>
    <property type="project" value="GO_Central"/>
</dbReference>
<dbReference type="GeneTree" id="ENSGT00390000018829"/>
<feature type="region of interest" description="Disordered" evidence="1">
    <location>
        <begin position="37"/>
        <end position="56"/>
    </location>
</feature>
<accession>A0A3Q2KY18</accession>
<dbReference type="InterPro" id="IPR028029">
    <property type="entry name" value="CD24"/>
</dbReference>
<dbReference type="Proteomes" id="UP000002281">
    <property type="component" value="Chromosome 15"/>
</dbReference>
<dbReference type="Bgee" id="ENSECAG00000036639">
    <property type="expression patterns" value="Expressed in epithelium of bronchus and 21 other cell types or tissues"/>
</dbReference>
<reference evidence="3" key="3">
    <citation type="submission" date="2025-09" db="UniProtKB">
        <authorList>
            <consortium name="Ensembl"/>
        </authorList>
    </citation>
    <scope>IDENTIFICATION</scope>
    <source>
        <strain evidence="3">Thoroughbred</strain>
    </source>
</reference>
<dbReference type="GO" id="GO:0030296">
    <property type="term" value="F:protein tyrosine kinase activator activity"/>
    <property type="evidence" value="ECO:0000318"/>
    <property type="project" value="GO_Central"/>
</dbReference>
<dbReference type="PANTHER" id="PTHR16676:SF0">
    <property type="entry name" value="SIGNAL TRANSDUCER CD24"/>
    <property type="match status" value="1"/>
</dbReference>
<dbReference type="OMA" id="TTKGHGN"/>
<dbReference type="GO" id="GO:0007155">
    <property type="term" value="P:cell adhesion"/>
    <property type="evidence" value="ECO:0007669"/>
    <property type="project" value="InterPro"/>
</dbReference>
<reference evidence="3" key="2">
    <citation type="submission" date="2025-08" db="UniProtKB">
        <authorList>
            <consortium name="Ensembl"/>
        </authorList>
    </citation>
    <scope>IDENTIFICATION</scope>
    <source>
        <strain evidence="3">Thoroughbred</strain>
    </source>
</reference>
<sequence length="96" mass="10072">MGRALVARLGLGLLLLMLLLPTLIYSYQTTVATTSSNSSQSTLAAPNTANATTKTSGGALQSTASLCDLVLPSTSLLKFCLYTNHLYSIRAPDSFS</sequence>
<evidence type="ECO:0000256" key="2">
    <source>
        <dbReference type="SAM" id="SignalP"/>
    </source>
</evidence>
<feature type="chain" id="PRO_5018778991" evidence="2">
    <location>
        <begin position="27"/>
        <end position="96"/>
    </location>
</feature>
<dbReference type="PANTHER" id="PTHR16676">
    <property type="entry name" value="SIGNAL TRANSDUCER CD24"/>
    <property type="match status" value="1"/>
</dbReference>
<dbReference type="Ensembl" id="ENSECAT00000034236.1">
    <property type="protein sequence ID" value="ENSECAP00000029517.1"/>
    <property type="gene ID" value="ENSECAG00000036639.1"/>
</dbReference>
<dbReference type="GO" id="GO:0001775">
    <property type="term" value="P:cell activation"/>
    <property type="evidence" value="ECO:0000318"/>
    <property type="project" value="GO_Central"/>
</dbReference>